<organism evidence="1 2">
    <name type="scientific">Paxillus rubicundulus Ve08.2h10</name>
    <dbReference type="NCBI Taxonomy" id="930991"/>
    <lineage>
        <taxon>Eukaryota</taxon>
        <taxon>Fungi</taxon>
        <taxon>Dikarya</taxon>
        <taxon>Basidiomycota</taxon>
        <taxon>Agaricomycotina</taxon>
        <taxon>Agaricomycetes</taxon>
        <taxon>Agaricomycetidae</taxon>
        <taxon>Boletales</taxon>
        <taxon>Paxilineae</taxon>
        <taxon>Paxillaceae</taxon>
        <taxon>Paxillus</taxon>
    </lineage>
</organism>
<evidence type="ECO:0000313" key="1">
    <source>
        <dbReference type="EMBL" id="KIK74256.1"/>
    </source>
</evidence>
<accession>A0A0D0CTB2</accession>
<proteinExistence type="predicted"/>
<reference evidence="2" key="2">
    <citation type="submission" date="2015-01" db="EMBL/GenBank/DDBJ databases">
        <title>Evolutionary Origins and Diversification of the Mycorrhizal Mutualists.</title>
        <authorList>
            <consortium name="DOE Joint Genome Institute"/>
            <consortium name="Mycorrhizal Genomics Consortium"/>
            <person name="Kohler A."/>
            <person name="Kuo A."/>
            <person name="Nagy L.G."/>
            <person name="Floudas D."/>
            <person name="Copeland A."/>
            <person name="Barry K.W."/>
            <person name="Cichocki N."/>
            <person name="Veneault-Fourrey C."/>
            <person name="LaButti K."/>
            <person name="Lindquist E.A."/>
            <person name="Lipzen A."/>
            <person name="Lundell T."/>
            <person name="Morin E."/>
            <person name="Murat C."/>
            <person name="Riley R."/>
            <person name="Ohm R."/>
            <person name="Sun H."/>
            <person name="Tunlid A."/>
            <person name="Henrissat B."/>
            <person name="Grigoriev I.V."/>
            <person name="Hibbett D.S."/>
            <person name="Martin F."/>
        </authorList>
    </citation>
    <scope>NUCLEOTIDE SEQUENCE [LARGE SCALE GENOMIC DNA]</scope>
    <source>
        <strain evidence="2">Ve08.2h10</strain>
    </source>
</reference>
<reference evidence="1 2" key="1">
    <citation type="submission" date="2014-04" db="EMBL/GenBank/DDBJ databases">
        <authorList>
            <consortium name="DOE Joint Genome Institute"/>
            <person name="Kuo A."/>
            <person name="Kohler A."/>
            <person name="Jargeat P."/>
            <person name="Nagy L.G."/>
            <person name="Floudas D."/>
            <person name="Copeland A."/>
            <person name="Barry K.W."/>
            <person name="Cichocki N."/>
            <person name="Veneault-Fourrey C."/>
            <person name="LaButti K."/>
            <person name="Lindquist E.A."/>
            <person name="Lipzen A."/>
            <person name="Lundell T."/>
            <person name="Morin E."/>
            <person name="Murat C."/>
            <person name="Sun H."/>
            <person name="Tunlid A."/>
            <person name="Henrissat B."/>
            <person name="Grigoriev I.V."/>
            <person name="Hibbett D.S."/>
            <person name="Martin F."/>
            <person name="Nordberg H.P."/>
            <person name="Cantor M.N."/>
            <person name="Hua S.X."/>
        </authorList>
    </citation>
    <scope>NUCLEOTIDE SEQUENCE [LARGE SCALE GENOMIC DNA]</scope>
    <source>
        <strain evidence="1 2">Ve08.2h10</strain>
    </source>
</reference>
<keyword evidence="2" id="KW-1185">Reference proteome</keyword>
<dbReference type="AlphaFoldDB" id="A0A0D0CTB2"/>
<sequence>MVQQRWEFRMQFLQNISQIPPAMALLLTVVRDLLDVGHPGLSIALGHQVDHIQPWLAFRQADAGDFTVCVSSSCIRIVAEGFLGIVLPILLNVLQMVE</sequence>
<dbReference type="InParanoid" id="A0A0D0CTB2"/>
<evidence type="ECO:0000313" key="2">
    <source>
        <dbReference type="Proteomes" id="UP000054538"/>
    </source>
</evidence>
<dbReference type="HOGENOM" id="CLU_2334267_0_0_1"/>
<gene>
    <name evidence="1" type="ORF">PAXRUDRAFT_20058</name>
</gene>
<name>A0A0D0CTB2_9AGAM</name>
<protein>
    <submittedName>
        <fullName evidence="1">Uncharacterized protein</fullName>
    </submittedName>
</protein>
<dbReference type="EMBL" id="KN829024">
    <property type="protein sequence ID" value="KIK74256.1"/>
    <property type="molecule type" value="Genomic_DNA"/>
</dbReference>
<dbReference type="Proteomes" id="UP000054538">
    <property type="component" value="Unassembled WGS sequence"/>
</dbReference>